<evidence type="ECO:0000256" key="2">
    <source>
        <dbReference type="PROSITE-ProRule" id="PRU00703"/>
    </source>
</evidence>
<proteinExistence type="predicted"/>
<sequence>MKVSEAMTAQVATAGPADSVQKVAGIMLSIETGAVPIVEDDKVVGLITDRDIVLQVVAKGGALTTPASDVMSGDVQTCKEDDNLADAAAQMAHHQIRRLVVANDAGKLVGILSLGDIAVDYGAKVVGKTLEEISTDNDA</sequence>
<dbReference type="CDD" id="cd04622">
    <property type="entry name" value="CBS_pair_HRP1_like"/>
    <property type="match status" value="1"/>
</dbReference>
<feature type="domain" description="CBS" evidence="3">
    <location>
        <begin position="71"/>
        <end position="132"/>
    </location>
</feature>
<evidence type="ECO:0000256" key="1">
    <source>
        <dbReference type="ARBA" id="ARBA00023122"/>
    </source>
</evidence>
<keyword evidence="5" id="KW-1185">Reference proteome</keyword>
<comment type="caution">
    <text evidence="4">The sequence shown here is derived from an EMBL/GenBank/DDBJ whole genome shotgun (WGS) entry which is preliminary data.</text>
</comment>
<keyword evidence="1 2" id="KW-0129">CBS domain</keyword>
<dbReference type="Proteomes" id="UP000622580">
    <property type="component" value="Unassembled WGS sequence"/>
</dbReference>
<feature type="domain" description="CBS" evidence="3">
    <location>
        <begin position="7"/>
        <end position="63"/>
    </location>
</feature>
<dbReference type="Pfam" id="PF00571">
    <property type="entry name" value="CBS"/>
    <property type="match status" value="2"/>
</dbReference>
<dbReference type="PANTHER" id="PTHR43080:SF2">
    <property type="entry name" value="CBS DOMAIN-CONTAINING PROTEIN"/>
    <property type="match status" value="1"/>
</dbReference>
<protein>
    <submittedName>
        <fullName evidence="4">CBS domain-containing protein</fullName>
    </submittedName>
</protein>
<evidence type="ECO:0000259" key="3">
    <source>
        <dbReference type="PROSITE" id="PS51371"/>
    </source>
</evidence>
<dbReference type="PROSITE" id="PS51371">
    <property type="entry name" value="CBS"/>
    <property type="match status" value="2"/>
</dbReference>
<dbReference type="InterPro" id="IPR046342">
    <property type="entry name" value="CBS_dom_sf"/>
</dbReference>
<reference evidence="4" key="1">
    <citation type="submission" date="2021-04" db="EMBL/GenBank/DDBJ databases">
        <title>Draft genome assembly of strain Phenylobacterium sp. 20VBR1 using MiniION and Illumina platforms.</title>
        <authorList>
            <person name="Thomas F.A."/>
            <person name="Krishnan K.P."/>
            <person name="Sinha R.K."/>
        </authorList>
    </citation>
    <scope>NUCLEOTIDE SEQUENCE</scope>
    <source>
        <strain evidence="4">20VBR1</strain>
    </source>
</reference>
<accession>A0A941D0I0</accession>
<dbReference type="InterPro" id="IPR051257">
    <property type="entry name" value="Diverse_CBS-Domain"/>
</dbReference>
<dbReference type="SMART" id="SM00116">
    <property type="entry name" value="CBS"/>
    <property type="match status" value="2"/>
</dbReference>
<dbReference type="AlphaFoldDB" id="A0A941D0I0"/>
<dbReference type="InterPro" id="IPR000644">
    <property type="entry name" value="CBS_dom"/>
</dbReference>
<dbReference type="EMBL" id="JAGSGD010000001">
    <property type="protein sequence ID" value="MBR7618596.1"/>
    <property type="molecule type" value="Genomic_DNA"/>
</dbReference>
<dbReference type="PANTHER" id="PTHR43080">
    <property type="entry name" value="CBS DOMAIN-CONTAINING PROTEIN CBSX3, MITOCHONDRIAL"/>
    <property type="match status" value="1"/>
</dbReference>
<evidence type="ECO:0000313" key="4">
    <source>
        <dbReference type="EMBL" id="MBR7618596.1"/>
    </source>
</evidence>
<organism evidence="4 5">
    <name type="scientific">Phenylobacterium glaciei</name>
    <dbReference type="NCBI Taxonomy" id="2803784"/>
    <lineage>
        <taxon>Bacteria</taxon>
        <taxon>Pseudomonadati</taxon>
        <taxon>Pseudomonadota</taxon>
        <taxon>Alphaproteobacteria</taxon>
        <taxon>Caulobacterales</taxon>
        <taxon>Caulobacteraceae</taxon>
        <taxon>Phenylobacterium</taxon>
    </lineage>
</organism>
<evidence type="ECO:0000313" key="5">
    <source>
        <dbReference type="Proteomes" id="UP000622580"/>
    </source>
</evidence>
<gene>
    <name evidence="4" type="ORF">JKL49_04280</name>
</gene>
<name>A0A941D0I0_9CAUL</name>
<dbReference type="Gene3D" id="3.10.580.10">
    <property type="entry name" value="CBS-domain"/>
    <property type="match status" value="1"/>
</dbReference>
<dbReference type="RefSeq" id="WP_215338471.1">
    <property type="nucleotide sequence ID" value="NZ_JAGSGD010000001.1"/>
</dbReference>
<dbReference type="SUPFAM" id="SSF54631">
    <property type="entry name" value="CBS-domain pair"/>
    <property type="match status" value="1"/>
</dbReference>